<name>A0ABV7GDJ1_9GAMM</name>
<evidence type="ECO:0000256" key="5">
    <source>
        <dbReference type="ARBA" id="ARBA00022989"/>
    </source>
</evidence>
<evidence type="ECO:0000313" key="9">
    <source>
        <dbReference type="EMBL" id="MFC3139455.1"/>
    </source>
</evidence>
<dbReference type="Gene3D" id="1.10.3720.10">
    <property type="entry name" value="MetI-like"/>
    <property type="match status" value="1"/>
</dbReference>
<accession>A0ABV7GDJ1</accession>
<evidence type="ECO:0000256" key="3">
    <source>
        <dbReference type="ARBA" id="ARBA00022475"/>
    </source>
</evidence>
<feature type="transmembrane region" description="Helical" evidence="7">
    <location>
        <begin position="78"/>
        <end position="100"/>
    </location>
</feature>
<feature type="transmembrane region" description="Helical" evidence="7">
    <location>
        <begin position="112"/>
        <end position="132"/>
    </location>
</feature>
<keyword evidence="10" id="KW-1185">Reference proteome</keyword>
<gene>
    <name evidence="9" type="ORF">ACFOE0_14865</name>
</gene>
<dbReference type="Proteomes" id="UP001595621">
    <property type="component" value="Unassembled WGS sequence"/>
</dbReference>
<evidence type="ECO:0000256" key="7">
    <source>
        <dbReference type="RuleBase" id="RU363032"/>
    </source>
</evidence>
<organism evidence="9 10">
    <name type="scientific">Shewanella submarina</name>
    <dbReference type="NCBI Taxonomy" id="2016376"/>
    <lineage>
        <taxon>Bacteria</taxon>
        <taxon>Pseudomonadati</taxon>
        <taxon>Pseudomonadota</taxon>
        <taxon>Gammaproteobacteria</taxon>
        <taxon>Alteromonadales</taxon>
        <taxon>Shewanellaceae</taxon>
        <taxon>Shewanella</taxon>
    </lineage>
</organism>
<evidence type="ECO:0000259" key="8">
    <source>
        <dbReference type="PROSITE" id="PS50928"/>
    </source>
</evidence>
<dbReference type="InterPro" id="IPR000515">
    <property type="entry name" value="MetI-like"/>
</dbReference>
<dbReference type="PANTHER" id="PTHR43386:SF23">
    <property type="entry name" value="ABC TRANSPORTER"/>
    <property type="match status" value="1"/>
</dbReference>
<evidence type="ECO:0000313" key="10">
    <source>
        <dbReference type="Proteomes" id="UP001595621"/>
    </source>
</evidence>
<keyword evidence="4 7" id="KW-0812">Transmembrane</keyword>
<proteinExistence type="inferred from homology"/>
<reference evidence="10" key="1">
    <citation type="journal article" date="2019" name="Int. J. Syst. Evol. Microbiol.">
        <title>The Global Catalogue of Microorganisms (GCM) 10K type strain sequencing project: providing services to taxonomists for standard genome sequencing and annotation.</title>
        <authorList>
            <consortium name="The Broad Institute Genomics Platform"/>
            <consortium name="The Broad Institute Genome Sequencing Center for Infectious Disease"/>
            <person name="Wu L."/>
            <person name="Ma J."/>
        </authorList>
    </citation>
    <scope>NUCLEOTIDE SEQUENCE [LARGE SCALE GENOMIC DNA]</scope>
    <source>
        <strain evidence="10">KCTC 52277</strain>
    </source>
</reference>
<dbReference type="InterPro" id="IPR035906">
    <property type="entry name" value="MetI-like_sf"/>
</dbReference>
<evidence type="ECO:0000256" key="4">
    <source>
        <dbReference type="ARBA" id="ARBA00022692"/>
    </source>
</evidence>
<comment type="similarity">
    <text evidence="7">Belongs to the binding-protein-dependent transport system permease family.</text>
</comment>
<feature type="transmembrane region" description="Helical" evidence="7">
    <location>
        <begin position="194"/>
        <end position="219"/>
    </location>
</feature>
<keyword evidence="3" id="KW-1003">Cell membrane</keyword>
<dbReference type="CDD" id="cd06261">
    <property type="entry name" value="TM_PBP2"/>
    <property type="match status" value="1"/>
</dbReference>
<feature type="domain" description="ABC transmembrane type-1" evidence="8">
    <location>
        <begin position="74"/>
        <end position="263"/>
    </location>
</feature>
<dbReference type="PROSITE" id="PS50928">
    <property type="entry name" value="ABC_TM1"/>
    <property type="match status" value="1"/>
</dbReference>
<dbReference type="InterPro" id="IPR050366">
    <property type="entry name" value="BP-dependent_transpt_permease"/>
</dbReference>
<evidence type="ECO:0000256" key="2">
    <source>
        <dbReference type="ARBA" id="ARBA00022448"/>
    </source>
</evidence>
<keyword evidence="2 7" id="KW-0813">Transport</keyword>
<feature type="transmembrane region" description="Helical" evidence="7">
    <location>
        <begin position="239"/>
        <end position="262"/>
    </location>
</feature>
<dbReference type="EMBL" id="JBHRTD010000017">
    <property type="protein sequence ID" value="MFC3139455.1"/>
    <property type="molecule type" value="Genomic_DNA"/>
</dbReference>
<keyword evidence="5 7" id="KW-1133">Transmembrane helix</keyword>
<comment type="subcellular location">
    <subcellularLocation>
        <location evidence="1 7">Cell membrane</location>
        <topology evidence="1 7">Multi-pass membrane protein</topology>
    </subcellularLocation>
</comment>
<dbReference type="RefSeq" id="WP_248937207.1">
    <property type="nucleotide sequence ID" value="NZ_JAKILF010000007.1"/>
</dbReference>
<evidence type="ECO:0000256" key="6">
    <source>
        <dbReference type="ARBA" id="ARBA00023136"/>
    </source>
</evidence>
<protein>
    <submittedName>
        <fullName evidence="9">ABC transporter permease</fullName>
    </submittedName>
</protein>
<comment type="caution">
    <text evidence="9">The sequence shown here is derived from an EMBL/GenBank/DDBJ whole genome shotgun (WGS) entry which is preliminary data.</text>
</comment>
<dbReference type="SUPFAM" id="SSF161098">
    <property type="entry name" value="MetI-like"/>
    <property type="match status" value="1"/>
</dbReference>
<dbReference type="Pfam" id="PF00528">
    <property type="entry name" value="BPD_transp_1"/>
    <property type="match status" value="1"/>
</dbReference>
<dbReference type="PANTHER" id="PTHR43386">
    <property type="entry name" value="OLIGOPEPTIDE TRANSPORT SYSTEM PERMEASE PROTEIN APPC"/>
    <property type="match status" value="1"/>
</dbReference>
<keyword evidence="6 7" id="KW-0472">Membrane</keyword>
<evidence type="ECO:0000256" key="1">
    <source>
        <dbReference type="ARBA" id="ARBA00004651"/>
    </source>
</evidence>
<sequence length="275" mass="30423">MQSLIFNPDKQQRRAKPEIMALGTLAAVLLMAWCWPASGLDINILAKNLPPSLTHPFGTDWLGRDMLTRTMKALWSSFWIGGTAVLLSGLVSLVLAFLAMLHPACRWLVDTLVDVFMSIPHLLLLILLSLALGGEESGLILAVALSHWPRLTRILRFEMLAVTRMPFYQLARQFGQPGYRLLTRHLLPFILPQWLVGTLLLLPHALVHMAGLTFLGFGLDPQSPSIGGLLSQSSNYLLAGQWWLGVFPGLCLIMLILLLSWLAGQASDHVRKGGH</sequence>